<protein>
    <submittedName>
        <fullName evidence="1">Uncharacterized protein</fullName>
    </submittedName>
</protein>
<sequence length="67" mass="7891">MGRLRRRRGEDVRVAVEIVAAATDSDVELRQMTTMQRTRRRRQEADDAGLNQKRLYCRPDIRSLLFS</sequence>
<dbReference type="AlphaFoldDB" id="A0AAV2FD64"/>
<gene>
    <name evidence="1" type="ORF">LTRI10_LOCUS36608</name>
</gene>
<keyword evidence="2" id="KW-1185">Reference proteome</keyword>
<dbReference type="Proteomes" id="UP001497516">
    <property type="component" value="Chromosome 6"/>
</dbReference>
<evidence type="ECO:0000313" key="2">
    <source>
        <dbReference type="Proteomes" id="UP001497516"/>
    </source>
</evidence>
<proteinExistence type="predicted"/>
<dbReference type="EMBL" id="OZ034819">
    <property type="protein sequence ID" value="CAL1396226.1"/>
    <property type="molecule type" value="Genomic_DNA"/>
</dbReference>
<organism evidence="1 2">
    <name type="scientific">Linum trigynum</name>
    <dbReference type="NCBI Taxonomy" id="586398"/>
    <lineage>
        <taxon>Eukaryota</taxon>
        <taxon>Viridiplantae</taxon>
        <taxon>Streptophyta</taxon>
        <taxon>Embryophyta</taxon>
        <taxon>Tracheophyta</taxon>
        <taxon>Spermatophyta</taxon>
        <taxon>Magnoliopsida</taxon>
        <taxon>eudicotyledons</taxon>
        <taxon>Gunneridae</taxon>
        <taxon>Pentapetalae</taxon>
        <taxon>rosids</taxon>
        <taxon>fabids</taxon>
        <taxon>Malpighiales</taxon>
        <taxon>Linaceae</taxon>
        <taxon>Linum</taxon>
    </lineage>
</organism>
<evidence type="ECO:0000313" key="1">
    <source>
        <dbReference type="EMBL" id="CAL1396226.1"/>
    </source>
</evidence>
<reference evidence="1 2" key="1">
    <citation type="submission" date="2024-04" db="EMBL/GenBank/DDBJ databases">
        <authorList>
            <person name="Fracassetti M."/>
        </authorList>
    </citation>
    <scope>NUCLEOTIDE SEQUENCE [LARGE SCALE GENOMIC DNA]</scope>
</reference>
<accession>A0AAV2FD64</accession>
<name>A0AAV2FD64_9ROSI</name>